<dbReference type="Proteomes" id="UP000788426">
    <property type="component" value="Unassembled WGS sequence"/>
</dbReference>
<dbReference type="PANTHER" id="PTHR46401:SF2">
    <property type="entry name" value="GLYCOSYLTRANSFERASE WBBK-RELATED"/>
    <property type="match status" value="1"/>
</dbReference>
<keyword evidence="1" id="KW-0808">Transferase</keyword>
<organism evidence="3 4">
    <name type="scientific">Hoylesella nanceiensis</name>
    <dbReference type="NCBI Taxonomy" id="425941"/>
    <lineage>
        <taxon>Bacteria</taxon>
        <taxon>Pseudomonadati</taxon>
        <taxon>Bacteroidota</taxon>
        <taxon>Bacteroidia</taxon>
        <taxon>Bacteroidales</taxon>
        <taxon>Prevotellaceae</taxon>
        <taxon>Hoylesella</taxon>
    </lineage>
</organism>
<dbReference type="PANTHER" id="PTHR46401">
    <property type="entry name" value="GLYCOSYLTRANSFERASE WBBK-RELATED"/>
    <property type="match status" value="1"/>
</dbReference>
<evidence type="ECO:0000256" key="1">
    <source>
        <dbReference type="ARBA" id="ARBA00022679"/>
    </source>
</evidence>
<evidence type="ECO:0000259" key="2">
    <source>
        <dbReference type="Pfam" id="PF00534"/>
    </source>
</evidence>
<dbReference type="RefSeq" id="WP_219479700.1">
    <property type="nucleotide sequence ID" value="NZ_JABZTF010000001.1"/>
</dbReference>
<sequence>MKVYFYHTQDIQHILQQIEKQEFPPHFLYGATLFSKHGVDVVWHKSKLNQSRWKMMLRTTWRILTCKESFDAVYATHYRGLELIVFLRALHLFRKPVIVWHHQPIIKSPSKWREWLGKLFYKGFDELFFFSQKLVNDSCKTAKYPPQKMHLGHWGADLKFYDSIRHQTQRSTGFISTGKELRDMPTLIKAFNATNAPLDIYINEQNGDVNYNKVFANLTLNDNIKVHQWNRLAPYELALEVNKANCVVICCQESKYTVGLTTVVEALALGLPIICSRNPQIPIDFDKDGCGISVPYYDVENWTKAIEYITQHPTEAAAMGARGRALAEREYNNEKCAEVVTKVIKKYDKKA</sequence>
<gene>
    <name evidence="3" type="ORF">KZO38_03005</name>
</gene>
<comment type="caution">
    <text evidence="3">The sequence shown here is derived from an EMBL/GenBank/DDBJ whole genome shotgun (WGS) entry which is preliminary data.</text>
</comment>
<accession>A0ABS6YAY4</accession>
<evidence type="ECO:0000313" key="3">
    <source>
        <dbReference type="EMBL" id="MBW4768730.1"/>
    </source>
</evidence>
<name>A0ABS6YAY4_9BACT</name>
<proteinExistence type="predicted"/>
<dbReference type="Pfam" id="PF00534">
    <property type="entry name" value="Glycos_transf_1"/>
    <property type="match status" value="1"/>
</dbReference>
<feature type="domain" description="Glycosyl transferase family 1" evidence="2">
    <location>
        <begin position="206"/>
        <end position="324"/>
    </location>
</feature>
<reference evidence="3 4" key="1">
    <citation type="submission" date="2021-07" db="EMBL/GenBank/DDBJ databases">
        <title>Genomic diversity and antimicrobial resistance of Prevotella spp. isolated from chronic lung disease airways.</title>
        <authorList>
            <person name="Webb K.A."/>
            <person name="Olagoke O.S."/>
            <person name="Baird T."/>
            <person name="Neill J."/>
            <person name="Pham A."/>
            <person name="Wells T.J."/>
            <person name="Ramsay K.A."/>
            <person name="Bell S.C."/>
            <person name="Sarovich D.S."/>
            <person name="Price E.P."/>
        </authorList>
    </citation>
    <scope>NUCLEOTIDE SEQUENCE [LARGE SCALE GENOMIC DNA]</scope>
    <source>
        <strain evidence="3 4">SCHI0011.S.12</strain>
    </source>
</reference>
<protein>
    <submittedName>
        <fullName evidence="3">Glycosyltransferase</fullName>
    </submittedName>
</protein>
<evidence type="ECO:0000313" key="4">
    <source>
        <dbReference type="Proteomes" id="UP000788426"/>
    </source>
</evidence>
<dbReference type="InterPro" id="IPR001296">
    <property type="entry name" value="Glyco_trans_1"/>
</dbReference>
<dbReference type="EMBL" id="JAHXCT010000002">
    <property type="protein sequence ID" value="MBW4768730.1"/>
    <property type="molecule type" value="Genomic_DNA"/>
</dbReference>
<keyword evidence="4" id="KW-1185">Reference proteome</keyword>